<keyword evidence="8" id="KW-0788">Thiol protease</keyword>
<evidence type="ECO:0000256" key="11">
    <source>
        <dbReference type="ARBA" id="ARBA00042154"/>
    </source>
</evidence>
<evidence type="ECO:0000256" key="6">
    <source>
        <dbReference type="ARBA" id="ARBA00022786"/>
    </source>
</evidence>
<dbReference type="EC" id="3.4.19.12" evidence="4"/>
<dbReference type="Proteomes" id="UP000494206">
    <property type="component" value="Unassembled WGS sequence"/>
</dbReference>
<evidence type="ECO:0000256" key="1">
    <source>
        <dbReference type="ARBA" id="ARBA00000707"/>
    </source>
</evidence>
<dbReference type="PANTHER" id="PTHR24006">
    <property type="entry name" value="UBIQUITIN CARBOXYL-TERMINAL HYDROLASE"/>
    <property type="match status" value="1"/>
</dbReference>
<comment type="subcellular location">
    <subcellularLocation>
        <location evidence="2">Nucleus</location>
        <location evidence="2">Nucleolus</location>
    </subcellularLocation>
</comment>
<evidence type="ECO:0000256" key="7">
    <source>
        <dbReference type="ARBA" id="ARBA00022801"/>
    </source>
</evidence>
<evidence type="ECO:0000256" key="5">
    <source>
        <dbReference type="ARBA" id="ARBA00022670"/>
    </source>
</evidence>
<dbReference type="GO" id="GO:0016579">
    <property type="term" value="P:protein deubiquitination"/>
    <property type="evidence" value="ECO:0007669"/>
    <property type="project" value="InterPro"/>
</dbReference>
<evidence type="ECO:0000256" key="2">
    <source>
        <dbReference type="ARBA" id="ARBA00004604"/>
    </source>
</evidence>
<keyword evidence="5" id="KW-0645">Protease</keyword>
<evidence type="ECO:0000256" key="8">
    <source>
        <dbReference type="ARBA" id="ARBA00022807"/>
    </source>
</evidence>
<dbReference type="CDD" id="cd02257">
    <property type="entry name" value="Peptidase_C19"/>
    <property type="match status" value="1"/>
</dbReference>
<dbReference type="GO" id="GO:0005730">
    <property type="term" value="C:nucleolus"/>
    <property type="evidence" value="ECO:0007669"/>
    <property type="project" value="UniProtKB-SubCell"/>
</dbReference>
<organism evidence="15 16">
    <name type="scientific">Caenorhabditis bovis</name>
    <dbReference type="NCBI Taxonomy" id="2654633"/>
    <lineage>
        <taxon>Eukaryota</taxon>
        <taxon>Metazoa</taxon>
        <taxon>Ecdysozoa</taxon>
        <taxon>Nematoda</taxon>
        <taxon>Chromadorea</taxon>
        <taxon>Rhabditida</taxon>
        <taxon>Rhabditina</taxon>
        <taxon>Rhabditomorpha</taxon>
        <taxon>Rhabditoidea</taxon>
        <taxon>Rhabditidae</taxon>
        <taxon>Peloderinae</taxon>
        <taxon>Caenorhabditis</taxon>
    </lineage>
</organism>
<dbReference type="OrthoDB" id="2420415at2759"/>
<keyword evidence="7" id="KW-0378">Hydrolase</keyword>
<dbReference type="InterPro" id="IPR028889">
    <property type="entry name" value="USP"/>
</dbReference>
<keyword evidence="16" id="KW-1185">Reference proteome</keyword>
<protein>
    <recommendedName>
        <fullName evidence="9">Ubiquitin carboxyl-terminal hydrolase 36</fullName>
        <ecNumber evidence="4">3.4.19.12</ecNumber>
    </recommendedName>
    <alternativeName>
        <fullName evidence="12">Deubiquitinating enzyme 36</fullName>
    </alternativeName>
    <alternativeName>
        <fullName evidence="11">Protein scrawny</fullName>
    </alternativeName>
    <alternativeName>
        <fullName evidence="10">Ubiquitin thioesterase 36</fullName>
    </alternativeName>
    <alternativeName>
        <fullName evidence="13">Ubiquitin-specific-processing protease 36</fullName>
    </alternativeName>
</protein>
<dbReference type="SUPFAM" id="SSF54001">
    <property type="entry name" value="Cysteine proteinases"/>
    <property type="match status" value="1"/>
</dbReference>
<dbReference type="PROSITE" id="PS50235">
    <property type="entry name" value="USP_3"/>
    <property type="match status" value="1"/>
</dbReference>
<reference evidence="15 16" key="1">
    <citation type="submission" date="2020-04" db="EMBL/GenBank/DDBJ databases">
        <authorList>
            <person name="Laetsch R D."/>
            <person name="Stevens L."/>
            <person name="Kumar S."/>
            <person name="Blaxter L. M."/>
        </authorList>
    </citation>
    <scope>NUCLEOTIDE SEQUENCE [LARGE SCALE GENOMIC DNA]</scope>
</reference>
<dbReference type="Gene3D" id="3.90.70.10">
    <property type="entry name" value="Cysteine proteinases"/>
    <property type="match status" value="1"/>
</dbReference>
<evidence type="ECO:0000256" key="10">
    <source>
        <dbReference type="ARBA" id="ARBA00041300"/>
    </source>
</evidence>
<comment type="catalytic activity">
    <reaction evidence="1">
        <text>Thiol-dependent hydrolysis of ester, thioester, amide, peptide and isopeptide bonds formed by the C-terminal Gly of ubiquitin (a 76-residue protein attached to proteins as an intracellular targeting signal).</text>
        <dbReference type="EC" id="3.4.19.12"/>
    </reaction>
</comment>
<dbReference type="AlphaFoldDB" id="A0A8S1EHE8"/>
<evidence type="ECO:0000256" key="9">
    <source>
        <dbReference type="ARBA" id="ARBA00039432"/>
    </source>
</evidence>
<dbReference type="PANTHER" id="PTHR24006:SF758">
    <property type="entry name" value="UBIQUITIN CARBOXYL-TERMINAL HYDROLASE 36"/>
    <property type="match status" value="1"/>
</dbReference>
<proteinExistence type="inferred from homology"/>
<dbReference type="InterPro" id="IPR001394">
    <property type="entry name" value="Peptidase_C19_UCH"/>
</dbReference>
<sequence>MLLPEPECLNDEEVAEIARIPTVPPTGIANFSTNCYSIAVLQALLSSDAFMEETLRNDSKDVVVKRARKFLANYCNNQSSVNMSFMAISGLLGFTMGSQEDAVEFHMKFVEKMCPNIPGFPIKFRTDCYTCNTVDTIEQTLPVISLYPSQCDESSVTLEDLLNSTFKTFHKIDGTCACGDSKYRCESAIELKPLIVFSFIQFQYHQQTAKGSGKKRSGYTPIWKRITIPREFDAELLFTEPPKGMKATYRFVSAVLHRGTTSESGHYLALATRKTDSYFVCDDNNVDEVSTFESRFTRRYVPYMAYYELVTETPKE</sequence>
<dbReference type="Pfam" id="PF00443">
    <property type="entry name" value="UCH"/>
    <property type="match status" value="1"/>
</dbReference>
<evidence type="ECO:0000256" key="3">
    <source>
        <dbReference type="ARBA" id="ARBA00009085"/>
    </source>
</evidence>
<name>A0A8S1EHE8_9PELO</name>
<dbReference type="EMBL" id="CADEPM010000002">
    <property type="protein sequence ID" value="CAB3400619.1"/>
    <property type="molecule type" value="Genomic_DNA"/>
</dbReference>
<comment type="similarity">
    <text evidence="3">Belongs to the peptidase C19 family.</text>
</comment>
<feature type="domain" description="USP" evidence="14">
    <location>
        <begin position="26"/>
        <end position="310"/>
    </location>
</feature>
<evidence type="ECO:0000313" key="16">
    <source>
        <dbReference type="Proteomes" id="UP000494206"/>
    </source>
</evidence>
<gene>
    <name evidence="15" type="ORF">CBOVIS_LOCUS3515</name>
</gene>
<evidence type="ECO:0000259" key="14">
    <source>
        <dbReference type="PROSITE" id="PS50235"/>
    </source>
</evidence>
<evidence type="ECO:0000256" key="12">
    <source>
        <dbReference type="ARBA" id="ARBA00042420"/>
    </source>
</evidence>
<dbReference type="GO" id="GO:0005829">
    <property type="term" value="C:cytosol"/>
    <property type="evidence" value="ECO:0007669"/>
    <property type="project" value="TreeGrafter"/>
</dbReference>
<comment type="caution">
    <text evidence="15">The sequence shown here is derived from an EMBL/GenBank/DDBJ whole genome shotgun (WGS) entry which is preliminary data.</text>
</comment>
<evidence type="ECO:0000256" key="4">
    <source>
        <dbReference type="ARBA" id="ARBA00012759"/>
    </source>
</evidence>
<accession>A0A8S1EHE8</accession>
<evidence type="ECO:0000313" key="15">
    <source>
        <dbReference type="EMBL" id="CAB3400619.1"/>
    </source>
</evidence>
<dbReference type="GO" id="GO:0004843">
    <property type="term" value="F:cysteine-type deubiquitinase activity"/>
    <property type="evidence" value="ECO:0007669"/>
    <property type="project" value="UniProtKB-EC"/>
</dbReference>
<dbReference type="GO" id="GO:0006508">
    <property type="term" value="P:proteolysis"/>
    <property type="evidence" value="ECO:0007669"/>
    <property type="project" value="UniProtKB-KW"/>
</dbReference>
<evidence type="ECO:0000256" key="13">
    <source>
        <dbReference type="ARBA" id="ARBA00043009"/>
    </source>
</evidence>
<keyword evidence="6" id="KW-0833">Ubl conjugation pathway</keyword>
<dbReference type="InterPro" id="IPR038765">
    <property type="entry name" value="Papain-like_cys_pep_sf"/>
</dbReference>
<dbReference type="InterPro" id="IPR050164">
    <property type="entry name" value="Peptidase_C19"/>
</dbReference>